<evidence type="ECO:0000313" key="1">
    <source>
        <dbReference type="EMBL" id="GAG18350.1"/>
    </source>
</evidence>
<comment type="caution">
    <text evidence="1">The sequence shown here is derived from an EMBL/GenBank/DDBJ whole genome shotgun (WGS) entry which is preliminary data.</text>
</comment>
<name>X0VJC3_9ZZZZ</name>
<proteinExistence type="predicted"/>
<protein>
    <recommendedName>
        <fullName evidence="2">ASCH domain-containing protein</fullName>
    </recommendedName>
</protein>
<evidence type="ECO:0008006" key="2">
    <source>
        <dbReference type="Google" id="ProtNLM"/>
    </source>
</evidence>
<dbReference type="EMBL" id="BARS01030140">
    <property type="protein sequence ID" value="GAG18350.1"/>
    <property type="molecule type" value="Genomic_DNA"/>
</dbReference>
<sequence length="97" mass="11473">MIFTREYQKLKNNQFTTIRKNSGYYRWGGTYKIKTPTETFKAVVTHFKPITKKEITDEVALADAECSAIELKKMLEKWYGKTYDDFIILALRREPVL</sequence>
<accession>X0VJC3</accession>
<organism evidence="1">
    <name type="scientific">marine sediment metagenome</name>
    <dbReference type="NCBI Taxonomy" id="412755"/>
    <lineage>
        <taxon>unclassified sequences</taxon>
        <taxon>metagenomes</taxon>
        <taxon>ecological metagenomes</taxon>
    </lineage>
</organism>
<reference evidence="1" key="1">
    <citation type="journal article" date="2014" name="Front. Microbiol.">
        <title>High frequency of phylogenetically diverse reductive dehalogenase-homologous genes in deep subseafloor sedimentary metagenomes.</title>
        <authorList>
            <person name="Kawai M."/>
            <person name="Futagami T."/>
            <person name="Toyoda A."/>
            <person name="Takaki Y."/>
            <person name="Nishi S."/>
            <person name="Hori S."/>
            <person name="Arai W."/>
            <person name="Tsubouchi T."/>
            <person name="Morono Y."/>
            <person name="Uchiyama I."/>
            <person name="Ito T."/>
            <person name="Fujiyama A."/>
            <person name="Inagaki F."/>
            <person name="Takami H."/>
        </authorList>
    </citation>
    <scope>NUCLEOTIDE SEQUENCE</scope>
    <source>
        <strain evidence="1">Expedition CK06-06</strain>
    </source>
</reference>
<dbReference type="AlphaFoldDB" id="X0VJC3"/>
<gene>
    <name evidence="1" type="ORF">S01H1_47030</name>
</gene>